<evidence type="ECO:0000256" key="11">
    <source>
        <dbReference type="SAM" id="Phobius"/>
    </source>
</evidence>
<organism evidence="12 13">
    <name type="scientific">Acaromyces ingoldii</name>
    <dbReference type="NCBI Taxonomy" id="215250"/>
    <lineage>
        <taxon>Eukaryota</taxon>
        <taxon>Fungi</taxon>
        <taxon>Dikarya</taxon>
        <taxon>Basidiomycota</taxon>
        <taxon>Ustilaginomycotina</taxon>
        <taxon>Exobasidiomycetes</taxon>
        <taxon>Exobasidiales</taxon>
        <taxon>Cryptobasidiaceae</taxon>
        <taxon>Acaromyces</taxon>
    </lineage>
</organism>
<comment type="similarity">
    <text evidence="2">Belongs to the ERD2 family.</text>
</comment>
<evidence type="ECO:0000256" key="7">
    <source>
        <dbReference type="ARBA" id="ARBA00022927"/>
    </source>
</evidence>
<feature type="transmembrane region" description="Helical" evidence="11">
    <location>
        <begin position="33"/>
        <end position="51"/>
    </location>
</feature>
<dbReference type="GO" id="GO:0015031">
    <property type="term" value="P:protein transport"/>
    <property type="evidence" value="ECO:0007669"/>
    <property type="project" value="UniProtKB-KW"/>
</dbReference>
<dbReference type="AlphaFoldDB" id="A0A316YGL2"/>
<reference evidence="12 13" key="1">
    <citation type="journal article" date="2018" name="Mol. Biol. Evol.">
        <title>Broad Genomic Sampling Reveals a Smut Pathogenic Ancestry of the Fungal Clade Ustilaginomycotina.</title>
        <authorList>
            <person name="Kijpornyongpan T."/>
            <person name="Mondo S.J."/>
            <person name="Barry K."/>
            <person name="Sandor L."/>
            <person name="Lee J."/>
            <person name="Lipzen A."/>
            <person name="Pangilinan J."/>
            <person name="LaButti K."/>
            <person name="Hainaut M."/>
            <person name="Henrissat B."/>
            <person name="Grigoriev I.V."/>
            <person name="Spatafora J.W."/>
            <person name="Aime M.C."/>
        </authorList>
    </citation>
    <scope>NUCLEOTIDE SEQUENCE [LARGE SCALE GENOMIC DNA]</scope>
    <source>
        <strain evidence="12 13">MCA 4198</strain>
    </source>
</reference>
<dbReference type="GO" id="GO:0005789">
    <property type="term" value="C:endoplasmic reticulum membrane"/>
    <property type="evidence" value="ECO:0007669"/>
    <property type="project" value="UniProtKB-SubCell"/>
</dbReference>
<keyword evidence="10" id="KW-0675">Receptor</keyword>
<keyword evidence="4 11" id="KW-0812">Transmembrane</keyword>
<dbReference type="PANTHER" id="PTHR10585">
    <property type="entry name" value="ER LUMEN PROTEIN RETAINING RECEPTOR"/>
    <property type="match status" value="1"/>
</dbReference>
<evidence type="ECO:0000313" key="12">
    <source>
        <dbReference type="EMBL" id="PWN86875.1"/>
    </source>
</evidence>
<protein>
    <recommendedName>
        <fullName evidence="14">ER lumen protein retaining receptor</fullName>
    </recommendedName>
</protein>
<feature type="transmembrane region" description="Helical" evidence="11">
    <location>
        <begin position="167"/>
        <end position="186"/>
    </location>
</feature>
<dbReference type="Proteomes" id="UP000245768">
    <property type="component" value="Unassembled WGS sequence"/>
</dbReference>
<comment type="subcellular location">
    <subcellularLocation>
        <location evidence="1">Endoplasmic reticulum membrane</location>
        <topology evidence="1">Multi-pass membrane protein</topology>
    </subcellularLocation>
</comment>
<evidence type="ECO:0000256" key="6">
    <source>
        <dbReference type="ARBA" id="ARBA00022892"/>
    </source>
</evidence>
<name>A0A316YGL2_9BASI</name>
<evidence type="ECO:0000256" key="1">
    <source>
        <dbReference type="ARBA" id="ARBA00004477"/>
    </source>
</evidence>
<evidence type="ECO:0000313" key="13">
    <source>
        <dbReference type="Proteomes" id="UP000245768"/>
    </source>
</evidence>
<gene>
    <name evidence="12" type="ORF">FA10DRAFT_269961</name>
</gene>
<keyword evidence="9 11" id="KW-0472">Membrane</keyword>
<evidence type="ECO:0000256" key="2">
    <source>
        <dbReference type="ARBA" id="ARBA00010120"/>
    </source>
</evidence>
<keyword evidence="5" id="KW-0256">Endoplasmic reticulum</keyword>
<proteinExistence type="inferred from homology"/>
<feature type="transmembrane region" description="Helical" evidence="11">
    <location>
        <begin position="6"/>
        <end position="26"/>
    </location>
</feature>
<sequence>MELHLLPFYTANILLLASFPVVLLAIRYAGSAAISLETQILTLITFMLRYMDLHKNWQSHDTYRVAFKTTYISLATIIVVTLAAAKWHAGHRCAWPTLLIPIIVVSAVLALPLRYKTTTISGELFEFAWAMSEYLGGLALLPQLIHSWTRRFLRRDGEGPIRVHRSIFVYLYVLLGHQLLYLINWTVKYFVNDTLDPIAATSGSFRFASIIVFLARYAEHDSEGQVLLV</sequence>
<dbReference type="Pfam" id="PF00810">
    <property type="entry name" value="ER_lumen_recept"/>
    <property type="match status" value="1"/>
</dbReference>
<dbReference type="STRING" id="215250.A0A316YGL2"/>
<dbReference type="EMBL" id="KZ819642">
    <property type="protein sequence ID" value="PWN86875.1"/>
    <property type="molecule type" value="Genomic_DNA"/>
</dbReference>
<evidence type="ECO:0000256" key="9">
    <source>
        <dbReference type="ARBA" id="ARBA00023136"/>
    </source>
</evidence>
<dbReference type="InterPro" id="IPR000133">
    <property type="entry name" value="ER_ret_rcpt"/>
</dbReference>
<evidence type="ECO:0000256" key="8">
    <source>
        <dbReference type="ARBA" id="ARBA00022989"/>
    </source>
</evidence>
<dbReference type="GO" id="GO:0006621">
    <property type="term" value="P:protein retention in ER lumen"/>
    <property type="evidence" value="ECO:0007669"/>
    <property type="project" value="InterPro"/>
</dbReference>
<feature type="transmembrane region" description="Helical" evidence="11">
    <location>
        <begin position="97"/>
        <end position="115"/>
    </location>
</feature>
<dbReference type="RefSeq" id="XP_025374073.1">
    <property type="nucleotide sequence ID" value="XM_025522946.1"/>
</dbReference>
<evidence type="ECO:0000256" key="4">
    <source>
        <dbReference type="ARBA" id="ARBA00022692"/>
    </source>
</evidence>
<accession>A0A316YGL2</accession>
<dbReference type="InParanoid" id="A0A316YGL2"/>
<keyword evidence="6" id="KW-0931">ER-Golgi transport</keyword>
<feature type="transmembrane region" description="Helical" evidence="11">
    <location>
        <begin position="127"/>
        <end position="146"/>
    </location>
</feature>
<dbReference type="GO" id="GO:0016192">
    <property type="term" value="P:vesicle-mediated transport"/>
    <property type="evidence" value="ECO:0007669"/>
    <property type="project" value="UniProtKB-KW"/>
</dbReference>
<keyword evidence="8 11" id="KW-1133">Transmembrane helix</keyword>
<dbReference type="PRINTS" id="PR00660">
    <property type="entry name" value="ERLUMENR"/>
</dbReference>
<evidence type="ECO:0008006" key="14">
    <source>
        <dbReference type="Google" id="ProtNLM"/>
    </source>
</evidence>
<evidence type="ECO:0000256" key="5">
    <source>
        <dbReference type="ARBA" id="ARBA00022824"/>
    </source>
</evidence>
<keyword evidence="13" id="KW-1185">Reference proteome</keyword>
<evidence type="ECO:0000256" key="10">
    <source>
        <dbReference type="ARBA" id="ARBA00023170"/>
    </source>
</evidence>
<evidence type="ECO:0000256" key="3">
    <source>
        <dbReference type="ARBA" id="ARBA00022448"/>
    </source>
</evidence>
<keyword evidence="7" id="KW-0653">Protein transport</keyword>
<keyword evidence="3" id="KW-0813">Transport</keyword>
<feature type="transmembrane region" description="Helical" evidence="11">
    <location>
        <begin position="63"/>
        <end position="85"/>
    </location>
</feature>
<dbReference type="GO" id="GO:0046923">
    <property type="term" value="F:ER retention sequence binding"/>
    <property type="evidence" value="ECO:0007669"/>
    <property type="project" value="InterPro"/>
</dbReference>
<dbReference type="GeneID" id="37044862"/>